<sequence>RVAQAVSCALDIAGDVAHEALMVGAELLKLSPIPGLEGIGKAILIIWDSVQLVAFNRMQCLRLVKRSADIFISIREEISKVNDVVTKELQQPLQTFNSTLSLIIQSLFEINSLPGWVRYLKRDWIKEEINNCNIALSVCLNSFDVSKKIVIIVGAFAPTLIVFVLSLFSTQQNHSVR</sequence>
<dbReference type="AlphaFoldDB" id="A0A2A9NFZ2"/>
<protein>
    <recommendedName>
        <fullName evidence="4">Fungal STAND N-terminal Goodbye domain-containing protein</fullName>
    </recommendedName>
</protein>
<dbReference type="Gene3D" id="1.20.930.20">
    <property type="entry name" value="Adaptor protein Cbl, N-terminal domain"/>
    <property type="match status" value="1"/>
</dbReference>
<keyword evidence="1" id="KW-0812">Transmembrane</keyword>
<keyword evidence="1" id="KW-0472">Membrane</keyword>
<evidence type="ECO:0000313" key="3">
    <source>
        <dbReference type="Proteomes" id="UP000242287"/>
    </source>
</evidence>
<dbReference type="OrthoDB" id="1668230at2759"/>
<dbReference type="InterPro" id="IPR059179">
    <property type="entry name" value="MLKL-like_MCAfunc"/>
</dbReference>
<feature type="non-terminal residue" evidence="2">
    <location>
        <position position="1"/>
    </location>
</feature>
<organism evidence="2 3">
    <name type="scientific">Amanita thiersii Skay4041</name>
    <dbReference type="NCBI Taxonomy" id="703135"/>
    <lineage>
        <taxon>Eukaryota</taxon>
        <taxon>Fungi</taxon>
        <taxon>Dikarya</taxon>
        <taxon>Basidiomycota</taxon>
        <taxon>Agaricomycotina</taxon>
        <taxon>Agaricomycetes</taxon>
        <taxon>Agaricomycetidae</taxon>
        <taxon>Agaricales</taxon>
        <taxon>Pluteineae</taxon>
        <taxon>Amanitaceae</taxon>
        <taxon>Amanita</taxon>
    </lineage>
</organism>
<dbReference type="InterPro" id="IPR036537">
    <property type="entry name" value="Adaptor_Cbl_N_dom_sf"/>
</dbReference>
<keyword evidence="1" id="KW-1133">Transmembrane helix</keyword>
<name>A0A2A9NFZ2_9AGAR</name>
<dbReference type="Proteomes" id="UP000242287">
    <property type="component" value="Unassembled WGS sequence"/>
</dbReference>
<proteinExistence type="predicted"/>
<dbReference type="EMBL" id="KZ302167">
    <property type="protein sequence ID" value="PFH46686.1"/>
    <property type="molecule type" value="Genomic_DNA"/>
</dbReference>
<dbReference type="STRING" id="703135.A0A2A9NFZ2"/>
<evidence type="ECO:0000256" key="1">
    <source>
        <dbReference type="SAM" id="Phobius"/>
    </source>
</evidence>
<dbReference type="GO" id="GO:0007166">
    <property type="term" value="P:cell surface receptor signaling pathway"/>
    <property type="evidence" value="ECO:0007669"/>
    <property type="project" value="InterPro"/>
</dbReference>
<feature type="transmembrane region" description="Helical" evidence="1">
    <location>
        <begin position="149"/>
        <end position="168"/>
    </location>
</feature>
<dbReference type="CDD" id="cd21037">
    <property type="entry name" value="MLKL_NTD"/>
    <property type="match status" value="1"/>
</dbReference>
<keyword evidence="3" id="KW-1185">Reference proteome</keyword>
<gene>
    <name evidence="2" type="ORF">AMATHDRAFT_154039</name>
</gene>
<evidence type="ECO:0008006" key="4">
    <source>
        <dbReference type="Google" id="ProtNLM"/>
    </source>
</evidence>
<reference evidence="2 3" key="1">
    <citation type="submission" date="2014-02" db="EMBL/GenBank/DDBJ databases">
        <title>Transposable element dynamics among asymbiotic and ectomycorrhizal Amanita fungi.</title>
        <authorList>
            <consortium name="DOE Joint Genome Institute"/>
            <person name="Hess J."/>
            <person name="Skrede I."/>
            <person name="Wolfe B."/>
            <person name="LaButti K."/>
            <person name="Ohm R.A."/>
            <person name="Grigoriev I.V."/>
            <person name="Pringle A."/>
        </authorList>
    </citation>
    <scope>NUCLEOTIDE SEQUENCE [LARGE SCALE GENOMIC DNA]</scope>
    <source>
        <strain evidence="2 3">SKay4041</strain>
    </source>
</reference>
<evidence type="ECO:0000313" key="2">
    <source>
        <dbReference type="EMBL" id="PFH46686.1"/>
    </source>
</evidence>
<accession>A0A2A9NFZ2</accession>